<proteinExistence type="predicted"/>
<protein>
    <submittedName>
        <fullName evidence="1">Uncharacterized protein</fullName>
    </submittedName>
</protein>
<organism evidence="1 2">
    <name type="scientific">Jeotgalibacillus haloalkalitolerans</name>
    <dbReference type="NCBI Taxonomy" id="3104292"/>
    <lineage>
        <taxon>Bacteria</taxon>
        <taxon>Bacillati</taxon>
        <taxon>Bacillota</taxon>
        <taxon>Bacilli</taxon>
        <taxon>Bacillales</taxon>
        <taxon>Caryophanaceae</taxon>
        <taxon>Jeotgalibacillus</taxon>
    </lineage>
</organism>
<dbReference type="EMBL" id="JAXQNN010000002">
    <property type="protein sequence ID" value="MDZ5711540.1"/>
    <property type="molecule type" value="Genomic_DNA"/>
</dbReference>
<dbReference type="RefSeq" id="WP_322420562.1">
    <property type="nucleotide sequence ID" value="NZ_JAXQNN010000002.1"/>
</dbReference>
<evidence type="ECO:0000313" key="2">
    <source>
        <dbReference type="Proteomes" id="UP001292084"/>
    </source>
</evidence>
<sequence length="104" mass="12472">MDINEIWQRFISLLDEEPGIVTAEWRISAGIPFLYLHSITSDRQEIEQKIKRCAVRAMRGKRLNAETIFVRAENEQWVYRHRFYVPQEKMFCCGNLCSDCIRFR</sequence>
<accession>A0ABU5KLF1</accession>
<reference evidence="1 2" key="1">
    <citation type="submission" date="2023-12" db="EMBL/GenBank/DDBJ databases">
        <title>Jeotgalibacillus haloalkaliphilus sp. nov., a novel salt-tolerant bacteria, isolated from the estuary of the Fenhe River into the Yellow River.</title>
        <authorList>
            <person name="Li Y."/>
        </authorList>
    </citation>
    <scope>NUCLEOTIDE SEQUENCE [LARGE SCALE GENOMIC DNA]</scope>
    <source>
        <strain evidence="1 2">HH7-29</strain>
    </source>
</reference>
<name>A0ABU5KLF1_9BACL</name>
<dbReference type="Proteomes" id="UP001292084">
    <property type="component" value="Unassembled WGS sequence"/>
</dbReference>
<comment type="caution">
    <text evidence="1">The sequence shown here is derived from an EMBL/GenBank/DDBJ whole genome shotgun (WGS) entry which is preliminary data.</text>
</comment>
<keyword evidence="2" id="KW-1185">Reference proteome</keyword>
<gene>
    <name evidence="1" type="ORF">UFB30_04850</name>
</gene>
<evidence type="ECO:0000313" key="1">
    <source>
        <dbReference type="EMBL" id="MDZ5711540.1"/>
    </source>
</evidence>